<sequence>MVTIANKLHDLYNLFNQEKPSAVSKKSHIDQEEDDIRTKRAQLTYFLKRERLDSDRKYSEQAVGQDEDFGRVKAIELEQSKELNRPSMSLDCYFGDITSR</sequence>
<keyword evidence="2" id="KW-1185">Reference proteome</keyword>
<gene>
    <name evidence="1" type="ORF">BN9_134430</name>
</gene>
<dbReference type="EMBL" id="CAIX01001970">
    <property type="protein sequence ID" value="CCI11767.1"/>
    <property type="molecule type" value="Genomic_DNA"/>
</dbReference>
<name>A0A024FXW1_9STRA</name>
<dbReference type="InParanoid" id="A0A024FXW1"/>
<organism evidence="1 2">
    <name type="scientific">Albugo candida</name>
    <dbReference type="NCBI Taxonomy" id="65357"/>
    <lineage>
        <taxon>Eukaryota</taxon>
        <taxon>Sar</taxon>
        <taxon>Stramenopiles</taxon>
        <taxon>Oomycota</taxon>
        <taxon>Peronosporomycetes</taxon>
        <taxon>Albuginales</taxon>
        <taxon>Albuginaceae</taxon>
        <taxon>Albugo</taxon>
    </lineage>
</organism>
<reference evidence="1 2" key="1">
    <citation type="submission" date="2012-05" db="EMBL/GenBank/DDBJ databases">
        <title>Recombination and specialization in a pathogen metapopulation.</title>
        <authorList>
            <person name="Gardiner A."/>
            <person name="Kemen E."/>
            <person name="Schultz-Larsen T."/>
            <person name="MacLean D."/>
            <person name="Van Oosterhout C."/>
            <person name="Jones J.D.G."/>
        </authorList>
    </citation>
    <scope>NUCLEOTIDE SEQUENCE [LARGE SCALE GENOMIC DNA]</scope>
    <source>
        <strain evidence="1 2">Ac Nc2</strain>
    </source>
</reference>
<comment type="caution">
    <text evidence="1">The sequence shown here is derived from an EMBL/GenBank/DDBJ whole genome shotgun (WGS) entry which is preliminary data.</text>
</comment>
<dbReference type="AlphaFoldDB" id="A0A024FXW1"/>
<evidence type="ECO:0000313" key="1">
    <source>
        <dbReference type="EMBL" id="CCI11767.1"/>
    </source>
</evidence>
<protein>
    <submittedName>
        <fullName evidence="1">Uncharacterized protein</fullName>
    </submittedName>
</protein>
<evidence type="ECO:0000313" key="2">
    <source>
        <dbReference type="Proteomes" id="UP000053237"/>
    </source>
</evidence>
<dbReference type="Proteomes" id="UP000053237">
    <property type="component" value="Unassembled WGS sequence"/>
</dbReference>
<accession>A0A024FXW1</accession>
<proteinExistence type="predicted"/>